<gene>
    <name evidence="2" type="ORF">PoB_000773400</name>
</gene>
<evidence type="ECO:0000313" key="3">
    <source>
        <dbReference type="Proteomes" id="UP000735302"/>
    </source>
</evidence>
<comment type="caution">
    <text evidence="2">The sequence shown here is derived from an EMBL/GenBank/DDBJ whole genome shotgun (WGS) entry which is preliminary data.</text>
</comment>
<reference evidence="2 3" key="1">
    <citation type="journal article" date="2021" name="Elife">
        <title>Chloroplast acquisition without the gene transfer in kleptoplastic sea slugs, Plakobranchus ocellatus.</title>
        <authorList>
            <person name="Maeda T."/>
            <person name="Takahashi S."/>
            <person name="Yoshida T."/>
            <person name="Shimamura S."/>
            <person name="Takaki Y."/>
            <person name="Nagai Y."/>
            <person name="Toyoda A."/>
            <person name="Suzuki Y."/>
            <person name="Arimoto A."/>
            <person name="Ishii H."/>
            <person name="Satoh N."/>
            <person name="Nishiyama T."/>
            <person name="Hasebe M."/>
            <person name="Maruyama T."/>
            <person name="Minagawa J."/>
            <person name="Obokata J."/>
            <person name="Shigenobu S."/>
        </authorList>
    </citation>
    <scope>NUCLEOTIDE SEQUENCE [LARGE SCALE GENOMIC DNA]</scope>
</reference>
<evidence type="ECO:0000313" key="2">
    <source>
        <dbReference type="EMBL" id="GFN81228.1"/>
    </source>
</evidence>
<accession>A0AAV3YFZ6</accession>
<dbReference type="AlphaFoldDB" id="A0AAV3YFZ6"/>
<protein>
    <submittedName>
        <fullName evidence="2">Uncharacterized protein</fullName>
    </submittedName>
</protein>
<keyword evidence="3" id="KW-1185">Reference proteome</keyword>
<sequence>MGFQNLVPPQHKVINVCPYSILLLWYTKHSVKISDWPKRILDLKRWDGSLVNFSAKKCARTMEKRGLVAQGGAVAHLVGQLATIQEVRGSIPSPGQDCFSLLRFVHPALNEYQGLLRPGQSKRQRGKQLQTTSNAVCQEQSGRYS</sequence>
<feature type="region of interest" description="Disordered" evidence="1">
    <location>
        <begin position="120"/>
        <end position="145"/>
    </location>
</feature>
<feature type="compositionally biased region" description="Polar residues" evidence="1">
    <location>
        <begin position="127"/>
        <end position="145"/>
    </location>
</feature>
<proteinExistence type="predicted"/>
<dbReference type="Proteomes" id="UP000735302">
    <property type="component" value="Unassembled WGS sequence"/>
</dbReference>
<dbReference type="EMBL" id="BLXT01000921">
    <property type="protein sequence ID" value="GFN81228.1"/>
    <property type="molecule type" value="Genomic_DNA"/>
</dbReference>
<organism evidence="2 3">
    <name type="scientific">Plakobranchus ocellatus</name>
    <dbReference type="NCBI Taxonomy" id="259542"/>
    <lineage>
        <taxon>Eukaryota</taxon>
        <taxon>Metazoa</taxon>
        <taxon>Spiralia</taxon>
        <taxon>Lophotrochozoa</taxon>
        <taxon>Mollusca</taxon>
        <taxon>Gastropoda</taxon>
        <taxon>Heterobranchia</taxon>
        <taxon>Euthyneura</taxon>
        <taxon>Panpulmonata</taxon>
        <taxon>Sacoglossa</taxon>
        <taxon>Placobranchoidea</taxon>
        <taxon>Plakobranchidae</taxon>
        <taxon>Plakobranchus</taxon>
    </lineage>
</organism>
<evidence type="ECO:0000256" key="1">
    <source>
        <dbReference type="SAM" id="MobiDB-lite"/>
    </source>
</evidence>
<name>A0AAV3YFZ6_9GAST</name>